<keyword evidence="3" id="KW-0804">Transcription</keyword>
<feature type="transmembrane region" description="Helical" evidence="4">
    <location>
        <begin position="182"/>
        <end position="198"/>
    </location>
</feature>
<sequence>MAEVKIRKKGYIPKLISSLHNLWSAQEMLAPRNIRKGYLQYFFAFPLAMVFINIQDFIVADGCGVFGLAHTTITFLAFALGAIVMFAFSNERNIAAISKISAIITAVGFLPWLFLPDGYLALVCDVVFMAGVGGCVSSSSFSFVFMLNNAERFFGSTLMLLLIDLVELGAEHLSISPIVQKIFALVMIAALCVCMYSSKSKDYHGAGNKAIKKFDPSIWLVLFIFFSYFATRITGFYAPAFQHPAGEWLWGLLAFALILCCIILQVVFKRSIWTLCNVFFIATIMGHLMWYIKLPAAAYLFSELKEVGFLITFYLIGCVTNKFCDFRMHKRLVLLCMAVVGILYVGIDVLHMTMLTQSIAVITAGVLFVAFLLLSPAFSQHLFFADWSKEFRQINMAALVDSTLKTNPAEPNRIPSLDDTNLSPREKQVVLLLLQGMTLRQVAPELGLTPSTVSTYSKAIYKKLGINSRAELFLLFGRPQPLETTESAPKE</sequence>
<feature type="transmembrane region" description="Helical" evidence="4">
    <location>
        <begin position="298"/>
        <end position="320"/>
    </location>
</feature>
<dbReference type="PROSITE" id="PS50043">
    <property type="entry name" value="HTH_LUXR_2"/>
    <property type="match status" value="1"/>
</dbReference>
<dbReference type="InterPro" id="IPR036388">
    <property type="entry name" value="WH-like_DNA-bd_sf"/>
</dbReference>
<dbReference type="GO" id="GO:0006355">
    <property type="term" value="P:regulation of DNA-templated transcription"/>
    <property type="evidence" value="ECO:0007669"/>
    <property type="project" value="InterPro"/>
</dbReference>
<protein>
    <recommendedName>
        <fullName evidence="5">HTH luxR-type domain-containing protein</fullName>
    </recommendedName>
</protein>
<keyword evidence="4" id="KW-1133">Transmembrane helix</keyword>
<evidence type="ECO:0000256" key="2">
    <source>
        <dbReference type="ARBA" id="ARBA00023125"/>
    </source>
</evidence>
<feature type="transmembrane region" description="Helical" evidence="4">
    <location>
        <begin position="120"/>
        <end position="146"/>
    </location>
</feature>
<dbReference type="PRINTS" id="PR00038">
    <property type="entry name" value="HTHLUXR"/>
</dbReference>
<keyword evidence="4" id="KW-0812">Transmembrane</keyword>
<dbReference type="AlphaFoldDB" id="A0A644Z356"/>
<dbReference type="InterPro" id="IPR000792">
    <property type="entry name" value="Tscrpt_reg_LuxR_C"/>
</dbReference>
<evidence type="ECO:0000256" key="3">
    <source>
        <dbReference type="ARBA" id="ARBA00023163"/>
    </source>
</evidence>
<evidence type="ECO:0000259" key="5">
    <source>
        <dbReference type="PROSITE" id="PS50043"/>
    </source>
</evidence>
<dbReference type="EMBL" id="VSSQ01006580">
    <property type="protein sequence ID" value="MPM33173.1"/>
    <property type="molecule type" value="Genomic_DNA"/>
</dbReference>
<feature type="transmembrane region" description="Helical" evidence="4">
    <location>
        <begin position="65"/>
        <end position="87"/>
    </location>
</feature>
<keyword evidence="4" id="KW-0472">Membrane</keyword>
<feature type="transmembrane region" description="Helical" evidence="4">
    <location>
        <begin position="153"/>
        <end position="170"/>
    </location>
</feature>
<organism evidence="6">
    <name type="scientific">bioreactor metagenome</name>
    <dbReference type="NCBI Taxonomy" id="1076179"/>
    <lineage>
        <taxon>unclassified sequences</taxon>
        <taxon>metagenomes</taxon>
        <taxon>ecological metagenomes</taxon>
    </lineage>
</organism>
<evidence type="ECO:0000313" key="6">
    <source>
        <dbReference type="EMBL" id="MPM33173.1"/>
    </source>
</evidence>
<dbReference type="SMART" id="SM00421">
    <property type="entry name" value="HTH_LUXR"/>
    <property type="match status" value="1"/>
</dbReference>
<feature type="transmembrane region" description="Helical" evidence="4">
    <location>
        <begin position="275"/>
        <end position="292"/>
    </location>
</feature>
<dbReference type="GO" id="GO:0003677">
    <property type="term" value="F:DNA binding"/>
    <property type="evidence" value="ECO:0007669"/>
    <property type="project" value="UniProtKB-KW"/>
</dbReference>
<keyword evidence="2" id="KW-0238">DNA-binding</keyword>
<keyword evidence="1" id="KW-0805">Transcription regulation</keyword>
<dbReference type="Pfam" id="PF00196">
    <property type="entry name" value="GerE"/>
    <property type="match status" value="1"/>
</dbReference>
<evidence type="ECO:0000256" key="1">
    <source>
        <dbReference type="ARBA" id="ARBA00023015"/>
    </source>
</evidence>
<feature type="transmembrane region" description="Helical" evidence="4">
    <location>
        <begin position="359"/>
        <end position="384"/>
    </location>
</feature>
<feature type="transmembrane region" description="Helical" evidence="4">
    <location>
        <begin position="94"/>
        <end position="114"/>
    </location>
</feature>
<accession>A0A644Z356</accession>
<feature type="transmembrane region" description="Helical" evidence="4">
    <location>
        <begin position="38"/>
        <end position="59"/>
    </location>
</feature>
<feature type="transmembrane region" description="Helical" evidence="4">
    <location>
        <begin position="249"/>
        <end position="268"/>
    </location>
</feature>
<dbReference type="PANTHER" id="PTHR44688:SF16">
    <property type="entry name" value="DNA-BINDING TRANSCRIPTIONAL ACTIVATOR DEVR_DOSR"/>
    <property type="match status" value="1"/>
</dbReference>
<dbReference type="InterPro" id="IPR016032">
    <property type="entry name" value="Sig_transdc_resp-reg_C-effctor"/>
</dbReference>
<feature type="transmembrane region" description="Helical" evidence="4">
    <location>
        <begin position="218"/>
        <end position="237"/>
    </location>
</feature>
<reference evidence="6" key="1">
    <citation type="submission" date="2019-08" db="EMBL/GenBank/DDBJ databases">
        <authorList>
            <person name="Kucharzyk K."/>
            <person name="Murdoch R.W."/>
            <person name="Higgins S."/>
            <person name="Loffler F."/>
        </authorList>
    </citation>
    <scope>NUCLEOTIDE SEQUENCE</scope>
</reference>
<proteinExistence type="predicted"/>
<gene>
    <name evidence="6" type="ORF">SDC9_79742</name>
</gene>
<dbReference type="CDD" id="cd06170">
    <property type="entry name" value="LuxR_C_like"/>
    <property type="match status" value="1"/>
</dbReference>
<feature type="transmembrane region" description="Helical" evidence="4">
    <location>
        <begin position="332"/>
        <end position="353"/>
    </location>
</feature>
<dbReference type="SUPFAM" id="SSF46894">
    <property type="entry name" value="C-terminal effector domain of the bipartite response regulators"/>
    <property type="match status" value="1"/>
</dbReference>
<feature type="domain" description="HTH luxR-type" evidence="5">
    <location>
        <begin position="415"/>
        <end position="480"/>
    </location>
</feature>
<dbReference type="Gene3D" id="1.10.10.10">
    <property type="entry name" value="Winged helix-like DNA-binding domain superfamily/Winged helix DNA-binding domain"/>
    <property type="match status" value="1"/>
</dbReference>
<evidence type="ECO:0000256" key="4">
    <source>
        <dbReference type="SAM" id="Phobius"/>
    </source>
</evidence>
<comment type="caution">
    <text evidence="6">The sequence shown here is derived from an EMBL/GenBank/DDBJ whole genome shotgun (WGS) entry which is preliminary data.</text>
</comment>
<dbReference type="PANTHER" id="PTHR44688">
    <property type="entry name" value="DNA-BINDING TRANSCRIPTIONAL ACTIVATOR DEVR_DOSR"/>
    <property type="match status" value="1"/>
</dbReference>
<name>A0A644Z356_9ZZZZ</name>